<dbReference type="EMBL" id="LT629701">
    <property type="protein sequence ID" value="SDN35652.1"/>
    <property type="molecule type" value="Genomic_DNA"/>
</dbReference>
<evidence type="ECO:0000256" key="1">
    <source>
        <dbReference type="SAM" id="MobiDB-lite"/>
    </source>
</evidence>
<feature type="region of interest" description="Disordered" evidence="1">
    <location>
        <begin position="222"/>
        <end position="242"/>
    </location>
</feature>
<dbReference type="InterPro" id="IPR016024">
    <property type="entry name" value="ARM-type_fold"/>
</dbReference>
<feature type="transmembrane region" description="Helical" evidence="2">
    <location>
        <begin position="60"/>
        <end position="83"/>
    </location>
</feature>
<dbReference type="Proteomes" id="UP000183376">
    <property type="component" value="Chromosome I"/>
</dbReference>
<sequence length="435" mass="48613">MSDPSLWGNKVNMIGVRPSTGDNRAMEKWVWFGCGGACLLAALAFFVVHRRRKETSPAKYAPMLTTTIFGAAGALCVVVGWLIATDPYVNRTEALKTGGLASGSIVALYALWLNDRRRRTDESRQVVEEDRQKLEHERQELERLRTEHEREKTADERFARAIELLGHEADQVRVGALHALAGLARSHPHRTQTVVDILCSYLRRPFDHPRYDTLRKRYHSETEVPTDFEPADEEVSTDAGGDRERQVRMAAQRLIGEALRNEPGCALDLTGAVLDHLSLPNVKLGTLTLRNARLYGDTTFDGCQFTGDVDLGRSHVWGAISFSGTKFHGELRAVEAEFWDTPVFFGIEAAKYVDMQRSNFHHGVLFDESTIATLVLADATIGDELIGLQDVELTNRDNRVQLPWGWNAVVDHNGKVTRVDPPSDDNPDDSLIPFG</sequence>
<organism evidence="3 4">
    <name type="scientific">Allokutzneria albata</name>
    <name type="common">Kibdelosporangium albatum</name>
    <dbReference type="NCBI Taxonomy" id="211114"/>
    <lineage>
        <taxon>Bacteria</taxon>
        <taxon>Bacillati</taxon>
        <taxon>Actinomycetota</taxon>
        <taxon>Actinomycetes</taxon>
        <taxon>Pseudonocardiales</taxon>
        <taxon>Pseudonocardiaceae</taxon>
        <taxon>Allokutzneria</taxon>
    </lineage>
</organism>
<proteinExistence type="predicted"/>
<keyword evidence="2" id="KW-0472">Membrane</keyword>
<evidence type="ECO:0000313" key="4">
    <source>
        <dbReference type="Proteomes" id="UP000183376"/>
    </source>
</evidence>
<name>A0A1H0AQ36_ALLAB</name>
<feature type="transmembrane region" description="Helical" evidence="2">
    <location>
        <begin position="29"/>
        <end position="48"/>
    </location>
</feature>
<accession>A0A1H0AQ36</accession>
<reference evidence="3 4" key="1">
    <citation type="submission" date="2016-10" db="EMBL/GenBank/DDBJ databases">
        <authorList>
            <person name="de Groot N.N."/>
        </authorList>
    </citation>
    <scope>NUCLEOTIDE SEQUENCE [LARGE SCALE GENOMIC DNA]</scope>
    <source>
        <strain evidence="3 4">DSM 44149</strain>
    </source>
</reference>
<feature type="region of interest" description="Disordered" evidence="1">
    <location>
        <begin position="122"/>
        <end position="148"/>
    </location>
</feature>
<keyword evidence="2" id="KW-0812">Transmembrane</keyword>
<feature type="transmembrane region" description="Helical" evidence="2">
    <location>
        <begin position="95"/>
        <end position="114"/>
    </location>
</feature>
<dbReference type="eggNOG" id="COG1357">
    <property type="taxonomic scope" value="Bacteria"/>
</dbReference>
<dbReference type="STRING" id="211114.SAMN04489726_6213"/>
<evidence type="ECO:0000256" key="2">
    <source>
        <dbReference type="SAM" id="Phobius"/>
    </source>
</evidence>
<keyword evidence="2" id="KW-1133">Transmembrane helix</keyword>
<dbReference type="SUPFAM" id="SSF48371">
    <property type="entry name" value="ARM repeat"/>
    <property type="match status" value="1"/>
</dbReference>
<gene>
    <name evidence="3" type="ORF">SAMN04489726_6213</name>
</gene>
<feature type="compositionally biased region" description="Acidic residues" evidence="1">
    <location>
        <begin position="224"/>
        <end position="236"/>
    </location>
</feature>
<protein>
    <submittedName>
        <fullName evidence="3">Pentapeptide repeat-containing protein</fullName>
    </submittedName>
</protein>
<evidence type="ECO:0000313" key="3">
    <source>
        <dbReference type="EMBL" id="SDN35652.1"/>
    </source>
</evidence>
<keyword evidence="4" id="KW-1185">Reference proteome</keyword>
<dbReference type="AlphaFoldDB" id="A0A1H0AQ36"/>
<feature type="region of interest" description="Disordered" evidence="1">
    <location>
        <begin position="415"/>
        <end position="435"/>
    </location>
</feature>
<dbReference type="Gene3D" id="2.160.20.80">
    <property type="entry name" value="E3 ubiquitin-protein ligase SopA"/>
    <property type="match status" value="1"/>
</dbReference>